<gene>
    <name evidence="3" type="ORF">ACFFF7_05535</name>
</gene>
<keyword evidence="2" id="KW-0732">Signal</keyword>
<protein>
    <submittedName>
        <fullName evidence="3">Uncharacterized protein</fullName>
    </submittedName>
</protein>
<reference evidence="3 4" key="1">
    <citation type="submission" date="2024-09" db="EMBL/GenBank/DDBJ databases">
        <authorList>
            <person name="Sun Q."/>
            <person name="Mori K."/>
        </authorList>
    </citation>
    <scope>NUCLEOTIDE SEQUENCE [LARGE SCALE GENOMIC DNA]</scope>
    <source>
        <strain evidence="3 4">NCAIM B.02537</strain>
    </source>
</reference>
<dbReference type="RefSeq" id="WP_379480358.1">
    <property type="nucleotide sequence ID" value="NZ_JBHLTL010000001.1"/>
</dbReference>
<feature type="chain" id="PRO_5045769519" evidence="2">
    <location>
        <begin position="30"/>
        <end position="154"/>
    </location>
</feature>
<evidence type="ECO:0000313" key="3">
    <source>
        <dbReference type="EMBL" id="MFC0588870.1"/>
    </source>
</evidence>
<dbReference type="EMBL" id="JBHLTL010000001">
    <property type="protein sequence ID" value="MFC0588870.1"/>
    <property type="molecule type" value="Genomic_DNA"/>
</dbReference>
<feature type="compositionally biased region" description="Low complexity" evidence="1">
    <location>
        <begin position="115"/>
        <end position="133"/>
    </location>
</feature>
<accession>A0ABV6PGA3</accession>
<comment type="caution">
    <text evidence="3">The sequence shown here is derived from an EMBL/GenBank/DDBJ whole genome shotgun (WGS) entry which is preliminary data.</text>
</comment>
<dbReference type="Proteomes" id="UP001589943">
    <property type="component" value="Unassembled WGS sequence"/>
</dbReference>
<feature type="signal peptide" evidence="2">
    <location>
        <begin position="1"/>
        <end position="29"/>
    </location>
</feature>
<feature type="region of interest" description="Disordered" evidence="1">
    <location>
        <begin position="115"/>
        <end position="143"/>
    </location>
</feature>
<keyword evidence="4" id="KW-1185">Reference proteome</keyword>
<organism evidence="3 4">
    <name type="scientific">Novosphingobium aquiterrae</name>
    <dbReference type="NCBI Taxonomy" id="624388"/>
    <lineage>
        <taxon>Bacteria</taxon>
        <taxon>Pseudomonadati</taxon>
        <taxon>Pseudomonadota</taxon>
        <taxon>Alphaproteobacteria</taxon>
        <taxon>Sphingomonadales</taxon>
        <taxon>Sphingomonadaceae</taxon>
        <taxon>Novosphingobium</taxon>
    </lineage>
</organism>
<evidence type="ECO:0000313" key="4">
    <source>
        <dbReference type="Proteomes" id="UP001589943"/>
    </source>
</evidence>
<proteinExistence type="predicted"/>
<name>A0ABV6PGA3_9SPHN</name>
<sequence length="154" mass="15930">MQARPLLISAVIGGIVLGTAAASAIPQLAAGPAEPAWRSLIQPQYQQAYSASHGAGPEDSSAMGLAVMRLDDPAQLQLPPEYAAQERLAQQAATEAERAYRLAYREAIALRPAAEPAAPATANAAPEPVATPEEAPEEAPVEAKVITVVALDSE</sequence>
<evidence type="ECO:0000256" key="1">
    <source>
        <dbReference type="SAM" id="MobiDB-lite"/>
    </source>
</evidence>
<evidence type="ECO:0000256" key="2">
    <source>
        <dbReference type="SAM" id="SignalP"/>
    </source>
</evidence>